<keyword evidence="8" id="KW-1185">Reference proteome</keyword>
<comment type="caution">
    <text evidence="7">The sequence shown here is derived from an EMBL/GenBank/DDBJ whole genome shotgun (WGS) entry which is preliminary data.</text>
</comment>
<keyword evidence="4" id="KW-0539">Nucleus</keyword>
<feature type="region of interest" description="Disordered" evidence="5">
    <location>
        <begin position="291"/>
        <end position="320"/>
    </location>
</feature>
<feature type="compositionally biased region" description="Basic and acidic residues" evidence="5">
    <location>
        <begin position="115"/>
        <end position="134"/>
    </location>
</feature>
<feature type="compositionally biased region" description="Gly residues" evidence="5">
    <location>
        <begin position="414"/>
        <end position="438"/>
    </location>
</feature>
<proteinExistence type="inferred from homology"/>
<evidence type="ECO:0000256" key="3">
    <source>
        <dbReference type="ARBA" id="ARBA00022664"/>
    </source>
</evidence>
<feature type="compositionally biased region" description="Low complexity" evidence="5">
    <location>
        <begin position="439"/>
        <end position="449"/>
    </location>
</feature>
<dbReference type="GO" id="GO:0005847">
    <property type="term" value="C:mRNA cleavage and polyadenylation specificity factor complex"/>
    <property type="evidence" value="ECO:0007669"/>
    <property type="project" value="TreeGrafter"/>
</dbReference>
<feature type="compositionally biased region" description="Basic and acidic residues" evidence="5">
    <location>
        <begin position="457"/>
        <end position="471"/>
    </location>
</feature>
<evidence type="ECO:0000313" key="7">
    <source>
        <dbReference type="EMBL" id="KAG2198764.1"/>
    </source>
</evidence>
<feature type="domain" description="Pre-mRNA polyadenylation factor Fip1" evidence="6">
    <location>
        <begin position="185"/>
        <end position="227"/>
    </location>
</feature>
<protein>
    <recommendedName>
        <fullName evidence="6">Pre-mRNA polyadenylation factor Fip1 domain-containing protein</fullName>
    </recommendedName>
</protein>
<dbReference type="GO" id="GO:0006397">
    <property type="term" value="P:mRNA processing"/>
    <property type="evidence" value="ECO:0007669"/>
    <property type="project" value="UniProtKB-KW"/>
</dbReference>
<dbReference type="EMBL" id="JAEPRD010000105">
    <property type="protein sequence ID" value="KAG2198764.1"/>
    <property type="molecule type" value="Genomic_DNA"/>
</dbReference>
<dbReference type="Pfam" id="PF05182">
    <property type="entry name" value="Fip1"/>
    <property type="match status" value="1"/>
</dbReference>
<comment type="similarity">
    <text evidence="2">Belongs to the FIP1 family.</text>
</comment>
<feature type="compositionally biased region" description="Acidic residues" evidence="5">
    <location>
        <begin position="49"/>
        <end position="58"/>
    </location>
</feature>
<keyword evidence="3" id="KW-0507">mRNA processing</keyword>
<feature type="compositionally biased region" description="Polar residues" evidence="5">
    <location>
        <begin position="144"/>
        <end position="165"/>
    </location>
</feature>
<reference evidence="7" key="1">
    <citation type="submission" date="2020-12" db="EMBL/GenBank/DDBJ databases">
        <title>Metabolic potential, ecology and presence of endohyphal bacteria is reflected in genomic diversity of Mucoromycotina.</title>
        <authorList>
            <person name="Muszewska A."/>
            <person name="Okrasinska A."/>
            <person name="Steczkiewicz K."/>
            <person name="Drgas O."/>
            <person name="Orlowska M."/>
            <person name="Perlinska-Lenart U."/>
            <person name="Aleksandrzak-Piekarczyk T."/>
            <person name="Szatraj K."/>
            <person name="Zielenkiewicz U."/>
            <person name="Pilsyk S."/>
            <person name="Malc E."/>
            <person name="Mieczkowski P."/>
            <person name="Kruszewska J.S."/>
            <person name="Biernat P."/>
            <person name="Pawlowska J."/>
        </authorList>
    </citation>
    <scope>NUCLEOTIDE SEQUENCE</scope>
    <source>
        <strain evidence="7">WA0000017839</strain>
    </source>
</reference>
<evidence type="ECO:0000256" key="5">
    <source>
        <dbReference type="SAM" id="MobiDB-lite"/>
    </source>
</evidence>
<feature type="region of interest" description="Disordered" evidence="5">
    <location>
        <begin position="375"/>
        <end position="499"/>
    </location>
</feature>
<gene>
    <name evidence="7" type="ORF">INT47_010550</name>
</gene>
<dbReference type="PANTHER" id="PTHR13484">
    <property type="entry name" value="FIP1-LIKE 1 PROTEIN"/>
    <property type="match status" value="1"/>
</dbReference>
<feature type="region of interest" description="Disordered" evidence="5">
    <location>
        <begin position="38"/>
        <end position="165"/>
    </location>
</feature>
<comment type="subcellular location">
    <subcellularLocation>
        <location evidence="1">Nucleus</location>
    </subcellularLocation>
</comment>
<dbReference type="Proteomes" id="UP000603453">
    <property type="component" value="Unassembled WGS sequence"/>
</dbReference>
<feature type="compositionally biased region" description="Basic and acidic residues" evidence="5">
    <location>
        <begin position="480"/>
        <end position="493"/>
    </location>
</feature>
<dbReference type="OrthoDB" id="1917198at2759"/>
<name>A0A8H7QU19_9FUNG</name>
<evidence type="ECO:0000256" key="4">
    <source>
        <dbReference type="ARBA" id="ARBA00023242"/>
    </source>
</evidence>
<dbReference type="InterPro" id="IPR007854">
    <property type="entry name" value="Fip1_dom"/>
</dbReference>
<evidence type="ECO:0000256" key="1">
    <source>
        <dbReference type="ARBA" id="ARBA00004123"/>
    </source>
</evidence>
<evidence type="ECO:0000256" key="2">
    <source>
        <dbReference type="ARBA" id="ARBA00007459"/>
    </source>
</evidence>
<accession>A0A8H7QU19</accession>
<evidence type="ECO:0000313" key="8">
    <source>
        <dbReference type="Proteomes" id="UP000603453"/>
    </source>
</evidence>
<evidence type="ECO:0000259" key="6">
    <source>
        <dbReference type="Pfam" id="PF05182"/>
    </source>
</evidence>
<dbReference type="AlphaFoldDB" id="A0A8H7QU19"/>
<feature type="compositionally biased region" description="Acidic residues" evidence="5">
    <location>
        <begin position="79"/>
        <end position="114"/>
    </location>
</feature>
<organism evidence="7 8">
    <name type="scientific">Mucor saturninus</name>
    <dbReference type="NCBI Taxonomy" id="64648"/>
    <lineage>
        <taxon>Eukaryota</taxon>
        <taxon>Fungi</taxon>
        <taxon>Fungi incertae sedis</taxon>
        <taxon>Mucoromycota</taxon>
        <taxon>Mucoromycotina</taxon>
        <taxon>Mucoromycetes</taxon>
        <taxon>Mucorales</taxon>
        <taxon>Mucorineae</taxon>
        <taxon>Mucoraceae</taxon>
        <taxon>Mucor</taxon>
    </lineage>
</organism>
<dbReference type="PANTHER" id="PTHR13484:SF0">
    <property type="entry name" value="PRE-MRNA 3'-END-PROCESSING FACTOR FIP1"/>
    <property type="match status" value="1"/>
</dbReference>
<dbReference type="InterPro" id="IPR051187">
    <property type="entry name" value="Pre-mRNA_3'-end_processing_reg"/>
</dbReference>
<sequence>MSHLSDEDDEFLYGISETDKTTNPLLDTKNDVDDLYELYDENDTKDTEQKEEDSAEDQGAEKIVEENSNPDVAIPEVEGTMEVENEDIEEDEDEDEDSDDDLEIILEPEEEEQKEPEAEHKEGEAVATTEEKDTPVNIKPGQQGKPSSTPADSASSKTNVAGAKSSQGGINLELVGEYNGQPITDVDLDNVEDKPWRKPGADITDYFNYGFNEISWRSYCAKQKMLRENKKMMGDLDMNDFMSMGMMMPPNMMDGGMPMAMAGMPNPMMGMPMGMPPPQSGGNPAMRNRNGNFNARGSGRNMPMGRSKNPDGKEGGSEMMNPMDGNMQMDEGNMFAMEFPGGPGGMPMNMFPPDMPGGPMGMPFFNPNMPGVPMGFDGGDFRGNNSPGRPPMRGAGHLSSRSQIPRSSHSSSHGGSGGHSSSHGGSGGHSSSHGGSGGHSSSHGGSSSSREQSSSWRGRDDSSEHRSDSRKRQMNSSSSNDRESSSNQDDHYNKRSRNR</sequence>